<keyword evidence="9" id="KW-1185">Reference proteome</keyword>
<protein>
    <submittedName>
        <fullName evidence="8">ATP-binding cassette domain-containing protein</fullName>
    </submittedName>
</protein>
<dbReference type="Gene3D" id="3.40.50.300">
    <property type="entry name" value="P-loop containing nucleotide triphosphate hydrolases"/>
    <property type="match status" value="1"/>
</dbReference>
<dbReference type="InterPro" id="IPR027417">
    <property type="entry name" value="P-loop_NTPase"/>
</dbReference>
<dbReference type="CDD" id="cd03230">
    <property type="entry name" value="ABC_DR_subfamily_A"/>
    <property type="match status" value="1"/>
</dbReference>
<dbReference type="PROSITE" id="PS50893">
    <property type="entry name" value="ABC_TRANSPORTER_2"/>
    <property type="match status" value="1"/>
</dbReference>
<dbReference type="GO" id="GO:0005524">
    <property type="term" value="F:ATP binding"/>
    <property type="evidence" value="ECO:0007669"/>
    <property type="project" value="UniProtKB-KW"/>
</dbReference>
<sequence>MSSAPRPTMPVLDDGLDLVVNLRDVVKRFGPVTALDHLTIRVRRGEAHGLVGPAGSGKTTALQILAGRLRPDRGSARVLATDPRRHAVELQRRVAYVPQQVYRWSHLTGAELLDTMSFLRGSDRTRRTELIERFDAATDRAGHLDSAENRQKIELIAALASRAELVVLDEPGRYLDAAARAELTAVLAEERGRRTLLLTEDPSAPAVPVASVCGQVTGLDAGRACDPDRRDAWGARGVRRVDDPWRRSARTF</sequence>
<keyword evidence="4" id="KW-0547">Nucleotide-binding</keyword>
<evidence type="ECO:0000259" key="7">
    <source>
        <dbReference type="PROSITE" id="PS50893"/>
    </source>
</evidence>
<evidence type="ECO:0000256" key="1">
    <source>
        <dbReference type="ARBA" id="ARBA00004202"/>
    </source>
</evidence>
<keyword evidence="3" id="KW-0813">Transport</keyword>
<dbReference type="InterPro" id="IPR003593">
    <property type="entry name" value="AAA+_ATPase"/>
</dbReference>
<dbReference type="SUPFAM" id="SSF52540">
    <property type="entry name" value="P-loop containing nucleoside triphosphate hydrolases"/>
    <property type="match status" value="1"/>
</dbReference>
<dbReference type="PANTHER" id="PTHR42711:SF5">
    <property type="entry name" value="ABC TRANSPORTER ATP-BINDING PROTEIN NATA"/>
    <property type="match status" value="1"/>
</dbReference>
<proteinExistence type="inferred from homology"/>
<accession>A0ABW3VPK0</accession>
<dbReference type="InterPro" id="IPR003439">
    <property type="entry name" value="ABC_transporter-like_ATP-bd"/>
</dbReference>
<keyword evidence="6" id="KW-0046">Antibiotic resistance</keyword>
<evidence type="ECO:0000256" key="2">
    <source>
        <dbReference type="ARBA" id="ARBA00005417"/>
    </source>
</evidence>
<organism evidence="8 9">
    <name type="scientific">Pseudonocardia benzenivorans</name>
    <dbReference type="NCBI Taxonomy" id="228005"/>
    <lineage>
        <taxon>Bacteria</taxon>
        <taxon>Bacillati</taxon>
        <taxon>Actinomycetota</taxon>
        <taxon>Actinomycetes</taxon>
        <taxon>Pseudonocardiales</taxon>
        <taxon>Pseudonocardiaceae</taxon>
        <taxon>Pseudonocardia</taxon>
    </lineage>
</organism>
<dbReference type="RefSeq" id="WP_103380770.1">
    <property type="nucleotide sequence ID" value="NZ_BAABKS010000090.1"/>
</dbReference>
<evidence type="ECO:0000256" key="4">
    <source>
        <dbReference type="ARBA" id="ARBA00022741"/>
    </source>
</evidence>
<dbReference type="Proteomes" id="UP001597182">
    <property type="component" value="Unassembled WGS sequence"/>
</dbReference>
<dbReference type="Pfam" id="PF00005">
    <property type="entry name" value="ABC_tran"/>
    <property type="match status" value="1"/>
</dbReference>
<evidence type="ECO:0000256" key="5">
    <source>
        <dbReference type="ARBA" id="ARBA00022840"/>
    </source>
</evidence>
<reference evidence="9" key="1">
    <citation type="journal article" date="2019" name="Int. J. Syst. Evol. Microbiol.">
        <title>The Global Catalogue of Microorganisms (GCM) 10K type strain sequencing project: providing services to taxonomists for standard genome sequencing and annotation.</title>
        <authorList>
            <consortium name="The Broad Institute Genomics Platform"/>
            <consortium name="The Broad Institute Genome Sequencing Center for Infectious Disease"/>
            <person name="Wu L."/>
            <person name="Ma J."/>
        </authorList>
    </citation>
    <scope>NUCLEOTIDE SEQUENCE [LARGE SCALE GENOMIC DNA]</scope>
    <source>
        <strain evidence="9">CCUG 49018</strain>
    </source>
</reference>
<dbReference type="PANTHER" id="PTHR42711">
    <property type="entry name" value="ABC TRANSPORTER ATP-BINDING PROTEIN"/>
    <property type="match status" value="1"/>
</dbReference>
<gene>
    <name evidence="8" type="ORF">ACFQ34_25850</name>
</gene>
<evidence type="ECO:0000256" key="6">
    <source>
        <dbReference type="ARBA" id="ARBA00023251"/>
    </source>
</evidence>
<evidence type="ECO:0000313" key="8">
    <source>
        <dbReference type="EMBL" id="MFD1236725.1"/>
    </source>
</evidence>
<name>A0ABW3VPK0_9PSEU</name>
<comment type="caution">
    <text evidence="8">The sequence shown here is derived from an EMBL/GenBank/DDBJ whole genome shotgun (WGS) entry which is preliminary data.</text>
</comment>
<dbReference type="SMART" id="SM00382">
    <property type="entry name" value="AAA"/>
    <property type="match status" value="1"/>
</dbReference>
<comment type="subcellular location">
    <subcellularLocation>
        <location evidence="1">Cell membrane</location>
        <topology evidence="1">Peripheral membrane protein</topology>
    </subcellularLocation>
</comment>
<dbReference type="EMBL" id="JBHTMB010000240">
    <property type="protein sequence ID" value="MFD1236725.1"/>
    <property type="molecule type" value="Genomic_DNA"/>
</dbReference>
<comment type="similarity">
    <text evidence="2">Belongs to the ABC transporter superfamily.</text>
</comment>
<evidence type="ECO:0000256" key="3">
    <source>
        <dbReference type="ARBA" id="ARBA00022448"/>
    </source>
</evidence>
<evidence type="ECO:0000313" key="9">
    <source>
        <dbReference type="Proteomes" id="UP001597182"/>
    </source>
</evidence>
<feature type="domain" description="ABC transporter" evidence="7">
    <location>
        <begin position="20"/>
        <end position="246"/>
    </location>
</feature>
<keyword evidence="5 8" id="KW-0067">ATP-binding</keyword>
<dbReference type="InterPro" id="IPR050763">
    <property type="entry name" value="ABC_transporter_ATP-binding"/>
</dbReference>